<reference evidence="3 4" key="1">
    <citation type="submission" date="2018-09" db="EMBL/GenBank/DDBJ databases">
        <title>Genomic investigation of the strawberry pathogen Phytophthora fragariae indicates pathogenicity is determined by transcriptional variation in three key races.</title>
        <authorList>
            <person name="Adams T.M."/>
            <person name="Armitage A.D."/>
            <person name="Sobczyk M.K."/>
            <person name="Bates H.J."/>
            <person name="Dunwell J.M."/>
            <person name="Nellist C.F."/>
            <person name="Harrison R.J."/>
        </authorList>
    </citation>
    <scope>NUCLEOTIDE SEQUENCE [LARGE SCALE GENOMIC DNA]</scope>
    <source>
        <strain evidence="3 4">SCRP245</strain>
    </source>
</reference>
<protein>
    <submittedName>
        <fullName evidence="3">Uncharacterized protein</fullName>
    </submittedName>
</protein>
<organism evidence="3 4">
    <name type="scientific">Phytophthora fragariae</name>
    <dbReference type="NCBI Taxonomy" id="53985"/>
    <lineage>
        <taxon>Eukaryota</taxon>
        <taxon>Sar</taxon>
        <taxon>Stramenopiles</taxon>
        <taxon>Oomycota</taxon>
        <taxon>Peronosporomycetes</taxon>
        <taxon>Peronosporales</taxon>
        <taxon>Peronosporaceae</taxon>
        <taxon>Phytophthora</taxon>
    </lineage>
</organism>
<accession>A0A6A3GNR3</accession>
<evidence type="ECO:0000313" key="3">
    <source>
        <dbReference type="EMBL" id="KAE8958731.1"/>
    </source>
</evidence>
<dbReference type="EMBL" id="QXFW01006655">
    <property type="protein sequence ID" value="KAE8958731.1"/>
    <property type="molecule type" value="Genomic_DNA"/>
</dbReference>
<evidence type="ECO:0000256" key="2">
    <source>
        <dbReference type="SAM" id="Phobius"/>
    </source>
</evidence>
<evidence type="ECO:0000256" key="1">
    <source>
        <dbReference type="SAM" id="MobiDB-lite"/>
    </source>
</evidence>
<dbReference type="AlphaFoldDB" id="A0A6A3GNR3"/>
<proteinExistence type="predicted"/>
<sequence>MTRMQPQSDKEVGQGSTPPIYGNVAAERKLRTPGSKRRPAKSGVQQQGSCSLVACMALVAVLTIDFYSF</sequence>
<evidence type="ECO:0000313" key="4">
    <source>
        <dbReference type="Proteomes" id="UP000460718"/>
    </source>
</evidence>
<feature type="region of interest" description="Disordered" evidence="1">
    <location>
        <begin position="1"/>
        <end position="48"/>
    </location>
</feature>
<gene>
    <name evidence="3" type="ORF">PF011_g30661</name>
</gene>
<feature type="transmembrane region" description="Helical" evidence="2">
    <location>
        <begin position="48"/>
        <end position="67"/>
    </location>
</feature>
<comment type="caution">
    <text evidence="3">The sequence shown here is derived from an EMBL/GenBank/DDBJ whole genome shotgun (WGS) entry which is preliminary data.</text>
</comment>
<keyword evidence="2" id="KW-0472">Membrane</keyword>
<dbReference type="Proteomes" id="UP000460718">
    <property type="component" value="Unassembled WGS sequence"/>
</dbReference>
<keyword evidence="2" id="KW-1133">Transmembrane helix</keyword>
<name>A0A6A3GNR3_9STRA</name>
<keyword evidence="2" id="KW-0812">Transmembrane</keyword>